<gene>
    <name evidence="1" type="ORF">FUAX_11200</name>
</gene>
<evidence type="ECO:0000313" key="2">
    <source>
        <dbReference type="Proteomes" id="UP001348817"/>
    </source>
</evidence>
<protein>
    <submittedName>
        <fullName evidence="1">Uncharacterized protein</fullName>
    </submittedName>
</protein>
<sequence>MFDRPRDFKILSPSQHFFFMKKLKSHALTAFLSLLPIFGLLAGNIPTSTVYRLNERGNLTAVEFSYTNIGNILKIKLNPDGTVNAKAQGTGAISYYGVGAGLYKEGKLKEIAGLKVDYYGLGAATHLQGKLKSIGDIQFTYFSPNGFSHIQGKVKSIGNINIDYNRFGDEKGMIAKIGDSKLTYCFGLWKDTKICQIGQTKLEYYGIGNPNNLKGKVSEVKNWDPYVKVEIEL</sequence>
<name>A0AAU9CKY5_9BACT</name>
<dbReference type="KEGG" id="fax:FUAX_11200"/>
<accession>A0AAU9CKY5</accession>
<dbReference type="EMBL" id="AP025314">
    <property type="protein sequence ID" value="BDD08688.1"/>
    <property type="molecule type" value="Genomic_DNA"/>
</dbReference>
<evidence type="ECO:0000313" key="1">
    <source>
        <dbReference type="EMBL" id="BDD08688.1"/>
    </source>
</evidence>
<dbReference type="AlphaFoldDB" id="A0AAU9CKY5"/>
<organism evidence="1 2">
    <name type="scientific">Fulvitalea axinellae</name>
    <dbReference type="NCBI Taxonomy" id="1182444"/>
    <lineage>
        <taxon>Bacteria</taxon>
        <taxon>Pseudomonadati</taxon>
        <taxon>Bacteroidota</taxon>
        <taxon>Cytophagia</taxon>
        <taxon>Cytophagales</taxon>
        <taxon>Persicobacteraceae</taxon>
        <taxon>Fulvitalea</taxon>
    </lineage>
</organism>
<dbReference type="Proteomes" id="UP001348817">
    <property type="component" value="Chromosome"/>
</dbReference>
<keyword evidence="2" id="KW-1185">Reference proteome</keyword>
<reference evidence="1 2" key="1">
    <citation type="submission" date="2021-12" db="EMBL/GenBank/DDBJ databases">
        <title>Genome sequencing of bacteria with rrn-lacking chromosome and rrn-plasmid.</title>
        <authorList>
            <person name="Anda M."/>
            <person name="Iwasaki W."/>
        </authorList>
    </citation>
    <scope>NUCLEOTIDE SEQUENCE [LARGE SCALE GENOMIC DNA]</scope>
    <source>
        <strain evidence="1 2">DSM 100852</strain>
    </source>
</reference>
<proteinExistence type="predicted"/>